<accession>A0A3B1AIE3</accession>
<name>A0A3B1AIE3_9ZZZZ</name>
<dbReference type="PROSITE" id="PS50801">
    <property type="entry name" value="STAS"/>
    <property type="match status" value="1"/>
</dbReference>
<dbReference type="EMBL" id="UOFR01000066">
    <property type="protein sequence ID" value="VAW99217.1"/>
    <property type="molecule type" value="Genomic_DNA"/>
</dbReference>
<dbReference type="SUPFAM" id="SSF52091">
    <property type="entry name" value="SpoIIaa-like"/>
    <property type="match status" value="1"/>
</dbReference>
<sequence>MSLQKQKSSDGGAVTIKISGMFDLSIQSEFRDAYESEQGARKYILDMRDTEYMDSSAFGMLLVFRDHVGGESADILIANANDDIKKSFEMLQFDRMFKIS</sequence>
<dbReference type="Pfam" id="PF01740">
    <property type="entry name" value="STAS"/>
    <property type="match status" value="1"/>
</dbReference>
<dbReference type="CDD" id="cd07043">
    <property type="entry name" value="STAS_anti-anti-sigma_factors"/>
    <property type="match status" value="1"/>
</dbReference>
<dbReference type="AlphaFoldDB" id="A0A3B1AIE3"/>
<dbReference type="GO" id="GO:0043856">
    <property type="term" value="F:anti-sigma factor antagonist activity"/>
    <property type="evidence" value="ECO:0007669"/>
    <property type="project" value="TreeGrafter"/>
</dbReference>
<evidence type="ECO:0000313" key="2">
    <source>
        <dbReference type="EMBL" id="VAW99217.1"/>
    </source>
</evidence>
<protein>
    <recommendedName>
        <fullName evidence="1">STAS domain-containing protein</fullName>
    </recommendedName>
</protein>
<proteinExistence type="predicted"/>
<evidence type="ECO:0000259" key="1">
    <source>
        <dbReference type="PROSITE" id="PS50801"/>
    </source>
</evidence>
<dbReference type="PANTHER" id="PTHR33495:SF15">
    <property type="entry name" value="STAS DOMAIN-CONTAINING PROTEIN"/>
    <property type="match status" value="1"/>
</dbReference>
<dbReference type="PANTHER" id="PTHR33495">
    <property type="entry name" value="ANTI-SIGMA FACTOR ANTAGONIST TM_1081-RELATED-RELATED"/>
    <property type="match status" value="1"/>
</dbReference>
<organism evidence="2">
    <name type="scientific">hydrothermal vent metagenome</name>
    <dbReference type="NCBI Taxonomy" id="652676"/>
    <lineage>
        <taxon>unclassified sequences</taxon>
        <taxon>metagenomes</taxon>
        <taxon>ecological metagenomes</taxon>
    </lineage>
</organism>
<reference evidence="2" key="1">
    <citation type="submission" date="2018-06" db="EMBL/GenBank/DDBJ databases">
        <authorList>
            <person name="Zhirakovskaya E."/>
        </authorList>
    </citation>
    <scope>NUCLEOTIDE SEQUENCE</scope>
</reference>
<feature type="domain" description="STAS" evidence="1">
    <location>
        <begin position="3"/>
        <end position="100"/>
    </location>
</feature>
<dbReference type="InterPro" id="IPR002645">
    <property type="entry name" value="STAS_dom"/>
</dbReference>
<gene>
    <name evidence="2" type="ORF">MNBD_GAMMA21-2702</name>
</gene>
<dbReference type="InterPro" id="IPR036513">
    <property type="entry name" value="STAS_dom_sf"/>
</dbReference>
<dbReference type="Gene3D" id="3.30.750.24">
    <property type="entry name" value="STAS domain"/>
    <property type="match status" value="1"/>
</dbReference>